<dbReference type="AlphaFoldDB" id="A0A1I8AM09"/>
<sequence>MKIKPNKRKRLLRASFHKKQQSITWPFSSVLEDSVSSETRGYQDPGVTGNYVWGISSYPSTQVLFSATLDELLKTSAATPSKE</sequence>
<protein>
    <submittedName>
        <fullName evidence="2">50S ribosomal protein L18</fullName>
    </submittedName>
</protein>
<name>A0A1I8AM09_9BILA</name>
<evidence type="ECO:0000313" key="1">
    <source>
        <dbReference type="Proteomes" id="UP000095287"/>
    </source>
</evidence>
<accession>A0A1I8AM09</accession>
<proteinExistence type="predicted"/>
<reference evidence="2" key="1">
    <citation type="submission" date="2016-11" db="UniProtKB">
        <authorList>
            <consortium name="WormBaseParasite"/>
        </authorList>
    </citation>
    <scope>IDENTIFICATION</scope>
</reference>
<keyword evidence="1" id="KW-1185">Reference proteome</keyword>
<evidence type="ECO:0000313" key="2">
    <source>
        <dbReference type="WBParaSite" id="L893_g717.t1"/>
    </source>
</evidence>
<organism evidence="1 2">
    <name type="scientific">Steinernema glaseri</name>
    <dbReference type="NCBI Taxonomy" id="37863"/>
    <lineage>
        <taxon>Eukaryota</taxon>
        <taxon>Metazoa</taxon>
        <taxon>Ecdysozoa</taxon>
        <taxon>Nematoda</taxon>
        <taxon>Chromadorea</taxon>
        <taxon>Rhabditida</taxon>
        <taxon>Tylenchina</taxon>
        <taxon>Panagrolaimomorpha</taxon>
        <taxon>Strongyloidoidea</taxon>
        <taxon>Steinernematidae</taxon>
        <taxon>Steinernema</taxon>
    </lineage>
</organism>
<dbReference type="WBParaSite" id="L893_g717.t1">
    <property type="protein sequence ID" value="L893_g717.t1"/>
    <property type="gene ID" value="L893_g717"/>
</dbReference>
<dbReference type="Proteomes" id="UP000095287">
    <property type="component" value="Unplaced"/>
</dbReference>